<evidence type="ECO:0000256" key="3">
    <source>
        <dbReference type="ARBA" id="ARBA00022989"/>
    </source>
</evidence>
<evidence type="ECO:0000313" key="8">
    <source>
        <dbReference type="EMBL" id="KAH7541898.1"/>
    </source>
</evidence>
<dbReference type="EMBL" id="JAEACU010000002">
    <property type="protein sequence ID" value="KAH7541898.1"/>
    <property type="molecule type" value="Genomic_DNA"/>
</dbReference>
<dbReference type="SUPFAM" id="SSF117070">
    <property type="entry name" value="LEA14-like"/>
    <property type="match status" value="1"/>
</dbReference>
<evidence type="ECO:0000256" key="6">
    <source>
        <dbReference type="SAM" id="Phobius"/>
    </source>
</evidence>
<evidence type="ECO:0000256" key="1">
    <source>
        <dbReference type="ARBA" id="ARBA00004167"/>
    </source>
</evidence>
<reference evidence="8" key="1">
    <citation type="journal article" date="2021" name="Front. Plant Sci.">
        <title>Chromosome-Scale Genome Assembly for Chinese Sour Jujube and Insights Into Its Genome Evolution and Domestication Signature.</title>
        <authorList>
            <person name="Shen L.-Y."/>
            <person name="Luo H."/>
            <person name="Wang X.-L."/>
            <person name="Wang X.-M."/>
            <person name="Qiu X.-J."/>
            <person name="Liu H."/>
            <person name="Zhou S.-S."/>
            <person name="Jia K.-H."/>
            <person name="Nie S."/>
            <person name="Bao Y.-T."/>
            <person name="Zhang R.-G."/>
            <person name="Yun Q.-Z."/>
            <person name="Chai Y.-H."/>
            <person name="Lu J.-Y."/>
            <person name="Li Y."/>
            <person name="Zhao S.-W."/>
            <person name="Mao J.-F."/>
            <person name="Jia S.-G."/>
            <person name="Mao Y.-M."/>
        </authorList>
    </citation>
    <scope>NUCLEOTIDE SEQUENCE</scope>
    <source>
        <strain evidence="8">AT0</strain>
        <tissue evidence="8">Leaf</tissue>
    </source>
</reference>
<keyword evidence="3 6" id="KW-1133">Transmembrane helix</keyword>
<feature type="region of interest" description="Disordered" evidence="5">
    <location>
        <begin position="1"/>
        <end position="46"/>
    </location>
</feature>
<feature type="compositionally biased region" description="Low complexity" evidence="5">
    <location>
        <begin position="17"/>
        <end position="28"/>
    </location>
</feature>
<dbReference type="GO" id="GO:0098542">
    <property type="term" value="P:defense response to other organism"/>
    <property type="evidence" value="ECO:0007669"/>
    <property type="project" value="InterPro"/>
</dbReference>
<feature type="compositionally biased region" description="Pro residues" evidence="5">
    <location>
        <begin position="32"/>
        <end position="46"/>
    </location>
</feature>
<keyword evidence="4 6" id="KW-0472">Membrane</keyword>
<dbReference type="Proteomes" id="UP000813462">
    <property type="component" value="Unassembled WGS sequence"/>
</dbReference>
<dbReference type="PANTHER" id="PTHR31234:SF72">
    <property type="entry name" value="NDR1_HIN1-LIKE PROTEIN 6"/>
    <property type="match status" value="1"/>
</dbReference>
<dbReference type="OrthoDB" id="1849707at2759"/>
<comment type="caution">
    <text evidence="8">The sequence shown here is derived from an EMBL/GenBank/DDBJ whole genome shotgun (WGS) entry which is preliminary data.</text>
</comment>
<feature type="domain" description="Late embryogenesis abundant protein LEA-2 subgroup" evidence="7">
    <location>
        <begin position="148"/>
        <end position="250"/>
    </location>
</feature>
<dbReference type="Gene3D" id="2.60.40.1820">
    <property type="match status" value="1"/>
</dbReference>
<dbReference type="Pfam" id="PF03168">
    <property type="entry name" value="LEA_2"/>
    <property type="match status" value="1"/>
</dbReference>
<evidence type="ECO:0000256" key="5">
    <source>
        <dbReference type="SAM" id="MobiDB-lite"/>
    </source>
</evidence>
<evidence type="ECO:0000313" key="9">
    <source>
        <dbReference type="Proteomes" id="UP000813462"/>
    </source>
</evidence>
<evidence type="ECO:0000256" key="2">
    <source>
        <dbReference type="ARBA" id="ARBA00022692"/>
    </source>
</evidence>
<dbReference type="AlphaFoldDB" id="A0A978VSV3"/>
<proteinExistence type="predicted"/>
<organism evidence="8 9">
    <name type="scientific">Ziziphus jujuba var. spinosa</name>
    <dbReference type="NCBI Taxonomy" id="714518"/>
    <lineage>
        <taxon>Eukaryota</taxon>
        <taxon>Viridiplantae</taxon>
        <taxon>Streptophyta</taxon>
        <taxon>Embryophyta</taxon>
        <taxon>Tracheophyta</taxon>
        <taxon>Spermatophyta</taxon>
        <taxon>Magnoliopsida</taxon>
        <taxon>eudicotyledons</taxon>
        <taxon>Gunneridae</taxon>
        <taxon>Pentapetalae</taxon>
        <taxon>rosids</taxon>
        <taxon>fabids</taxon>
        <taxon>Rosales</taxon>
        <taxon>Rhamnaceae</taxon>
        <taxon>Paliureae</taxon>
        <taxon>Ziziphus</taxon>
    </lineage>
</organism>
<dbReference type="GO" id="GO:0005886">
    <property type="term" value="C:plasma membrane"/>
    <property type="evidence" value="ECO:0007669"/>
    <property type="project" value="TreeGrafter"/>
</dbReference>
<dbReference type="InterPro" id="IPR044839">
    <property type="entry name" value="NDR1-like"/>
</dbReference>
<dbReference type="PANTHER" id="PTHR31234">
    <property type="entry name" value="LATE EMBRYOGENESIS ABUNDANT (LEA) HYDROXYPROLINE-RICH GLYCOPROTEIN FAMILY"/>
    <property type="match status" value="1"/>
</dbReference>
<sequence length="275" mass="30296">MTDRVHPQDDSAPLAHPSTTSSPNNSSEFPKRPSPPSPEKPVPPPGTYVIQIPKDTVYRVPPPENAKKYQQLSRRKSNRRPCCCCCLCWLLGLIVILIVLAGISAGVLYLVFRPESPKYTVDDVSIKGINLTSSSSSSVISPTIDVAVRAENPNDKIGIYYEKDSSVRVYFSDVKLCDGVLPKFYQPSNNVTVFKTTLAGSGIEFTESVHKSLRSAQSQGRVPLELKLRAPVKIKVGSVKTWTITVKVNCDITVDKLTAEAKIVSKKCDYDVDLW</sequence>
<evidence type="ECO:0000256" key="4">
    <source>
        <dbReference type="ARBA" id="ARBA00023136"/>
    </source>
</evidence>
<keyword evidence="2 6" id="KW-0812">Transmembrane</keyword>
<comment type="subcellular location">
    <subcellularLocation>
        <location evidence="1">Membrane</location>
        <topology evidence="1">Single-pass membrane protein</topology>
    </subcellularLocation>
</comment>
<protein>
    <recommendedName>
        <fullName evidence="7">Late embryogenesis abundant protein LEA-2 subgroup domain-containing protein</fullName>
    </recommendedName>
</protein>
<dbReference type="InterPro" id="IPR004864">
    <property type="entry name" value="LEA_2"/>
</dbReference>
<evidence type="ECO:0000259" key="7">
    <source>
        <dbReference type="Pfam" id="PF03168"/>
    </source>
</evidence>
<feature type="transmembrane region" description="Helical" evidence="6">
    <location>
        <begin position="89"/>
        <end position="112"/>
    </location>
</feature>
<accession>A0A978VSV3</accession>
<gene>
    <name evidence="8" type="ORF">FEM48_Zijuj02G0016100</name>
</gene>
<name>A0A978VSV3_ZIZJJ</name>